<keyword evidence="1" id="KW-0812">Transmembrane</keyword>
<dbReference type="AlphaFoldDB" id="A0A7R9F8Q2"/>
<evidence type="ECO:0000256" key="1">
    <source>
        <dbReference type="SAM" id="Phobius"/>
    </source>
</evidence>
<feature type="transmembrane region" description="Helical" evidence="1">
    <location>
        <begin position="422"/>
        <end position="444"/>
    </location>
</feature>
<protein>
    <submittedName>
        <fullName evidence="2">Uncharacterized protein</fullName>
    </submittedName>
</protein>
<keyword evidence="1" id="KW-0472">Membrane</keyword>
<keyword evidence="1" id="KW-1133">Transmembrane helix</keyword>
<reference evidence="2" key="1">
    <citation type="submission" date="2020-11" db="EMBL/GenBank/DDBJ databases">
        <authorList>
            <person name="Tran Van P."/>
        </authorList>
    </citation>
    <scope>NUCLEOTIDE SEQUENCE</scope>
</reference>
<sequence length="561" mass="63058">MTAADLMTYHALGEFYSNAMFPLNATMTVFCPDNELLAPVGTQTKASVSNCLVFPVAGALTIKPRGPVNNVICCGSREARWRDSARPIGADYIEHSLSPSIMKGCGSGEFHFDSETGEVFKHVIVESQDPTYNVNVYTGENRATEEETTAKKKVFRVPKKFLARVTDSMTKWDDPIESELIKVLLEEKSEAKHFRIPRKFLAPEPDLPTNPKIASAKTEKVIEEVTKTKNFRIPSTHLNSQPRLIQDIEKEFKTTMKESELPYFPYSDPCMLLMKLTKGIDPKSDSAGHKIRPIVCNTGPETCGNAANLTGDDTCVLEISESKVNALWEGKSAVMKKAGGQVAQNVESMVHEKEEDEITVGKSVYTNASREERFTLSEHRRGIPVNSNLTWIKVRTIDVSGGETSVEDTGEMIKKYKPLVSFMLPSVEVSIAIPSTLFSLYSFLMLSAYSNVLQASALMPSFSSIGRQLKKVVEIKLLIPPLLIVFPFVTMLACALADIFLHVGTRQDDRPRDSDLWRPLRRLTYRIWPSYQEDKYSHRIIRFQDQMKAQHCDYSKRMSFP</sequence>
<feature type="transmembrane region" description="Helical" evidence="1">
    <location>
        <begin position="478"/>
        <end position="501"/>
    </location>
</feature>
<organism evidence="2">
    <name type="scientific">Timema bartmani</name>
    <dbReference type="NCBI Taxonomy" id="61472"/>
    <lineage>
        <taxon>Eukaryota</taxon>
        <taxon>Metazoa</taxon>
        <taxon>Ecdysozoa</taxon>
        <taxon>Arthropoda</taxon>
        <taxon>Hexapoda</taxon>
        <taxon>Insecta</taxon>
        <taxon>Pterygota</taxon>
        <taxon>Neoptera</taxon>
        <taxon>Polyneoptera</taxon>
        <taxon>Phasmatodea</taxon>
        <taxon>Timematodea</taxon>
        <taxon>Timematoidea</taxon>
        <taxon>Timematidae</taxon>
        <taxon>Timema</taxon>
    </lineage>
</organism>
<evidence type="ECO:0000313" key="2">
    <source>
        <dbReference type="EMBL" id="CAD7448733.1"/>
    </source>
</evidence>
<gene>
    <name evidence="2" type="ORF">TBIB3V08_LOCUS11016</name>
</gene>
<accession>A0A7R9F8Q2</accession>
<name>A0A7R9F8Q2_9NEOP</name>
<dbReference type="EMBL" id="OD570448">
    <property type="protein sequence ID" value="CAD7448733.1"/>
    <property type="molecule type" value="Genomic_DNA"/>
</dbReference>
<proteinExistence type="predicted"/>